<dbReference type="EMBL" id="MWPH01000004">
    <property type="protein sequence ID" value="OVE83012.1"/>
    <property type="molecule type" value="Genomic_DNA"/>
</dbReference>
<feature type="compositionally biased region" description="Acidic residues" evidence="3">
    <location>
        <begin position="24"/>
        <end position="33"/>
    </location>
</feature>
<feature type="region of interest" description="Disordered" evidence="3">
    <location>
        <begin position="23"/>
        <end position="49"/>
    </location>
</feature>
<organism evidence="5 6">
    <name type="scientific">Natronolimnobius baerhuensis</name>
    <dbReference type="NCBI Taxonomy" id="253108"/>
    <lineage>
        <taxon>Archaea</taxon>
        <taxon>Methanobacteriati</taxon>
        <taxon>Methanobacteriota</taxon>
        <taxon>Stenosarchaea group</taxon>
        <taxon>Halobacteria</taxon>
        <taxon>Halobacteriales</taxon>
        <taxon>Natrialbaceae</taxon>
        <taxon>Natronolimnobius</taxon>
    </lineage>
</organism>
<accession>A0A202E431</accession>
<proteinExistence type="inferred from homology"/>
<feature type="domain" description="Periplasmic binding protein" evidence="4">
    <location>
        <begin position="73"/>
        <end position="331"/>
    </location>
</feature>
<dbReference type="InterPro" id="IPR025997">
    <property type="entry name" value="SBP_2_dom"/>
</dbReference>
<sequence length="372" mass="40282">MRQVGAASAVGAAAGLAGCTDLVFQEDSDDDDSPAGSGGGNGNGDVPDYQLVELIPPPTELDYESEWEEMDVSMVTHDAATSFFDPAIAGLHDAAQQLGWSANFTGPTGGEDVEEQVQILESTVDAGPDVIITTVIDENAYDAVIQEALDNDIVVMLYNTNAWTVDDMQDRFDRTLPYTGQDNYAAGYVVGLEAADRLESDDGQVTIATCCPGHSALGDRADGIEAALENETDVSTEVLDITDDSNEGITRLEDHITAEEDVIAILGTDAYTWFIAEALEAQGVEDEIMGGGFDLEEPTMEAIENGIMEFTIGQDPYSQGYVPTMLAWLYMERGIPPKDYRTGAEVIDQENIDFALERDDWSTLMSWQDDNY</sequence>
<comment type="caution">
    <text evidence="5">The sequence shown here is derived from an EMBL/GenBank/DDBJ whole genome shotgun (WGS) entry which is preliminary data.</text>
</comment>
<dbReference type="InterPro" id="IPR050555">
    <property type="entry name" value="Bact_Solute-Bind_Prot2"/>
</dbReference>
<protein>
    <submittedName>
        <fullName evidence="5">LacI family transcriptional regulator</fullName>
    </submittedName>
</protein>
<dbReference type="SUPFAM" id="SSF53822">
    <property type="entry name" value="Periplasmic binding protein-like I"/>
    <property type="match status" value="1"/>
</dbReference>
<evidence type="ECO:0000256" key="3">
    <source>
        <dbReference type="SAM" id="MobiDB-lite"/>
    </source>
</evidence>
<dbReference type="AlphaFoldDB" id="A0A202E431"/>
<name>A0A202E431_9EURY</name>
<evidence type="ECO:0000259" key="4">
    <source>
        <dbReference type="Pfam" id="PF13407"/>
    </source>
</evidence>
<gene>
    <name evidence="5" type="ORF">B2G88_16445</name>
</gene>
<keyword evidence="6" id="KW-1185">Reference proteome</keyword>
<evidence type="ECO:0000256" key="2">
    <source>
        <dbReference type="ARBA" id="ARBA00007639"/>
    </source>
</evidence>
<dbReference type="Gene3D" id="3.40.50.2300">
    <property type="match status" value="2"/>
</dbReference>
<dbReference type="PANTHER" id="PTHR30036">
    <property type="entry name" value="D-XYLOSE-BINDING PERIPLASMIC PROTEIN"/>
    <property type="match status" value="1"/>
</dbReference>
<dbReference type="PROSITE" id="PS51257">
    <property type="entry name" value="PROKAR_LIPOPROTEIN"/>
    <property type="match status" value="1"/>
</dbReference>
<dbReference type="GO" id="GO:0030246">
    <property type="term" value="F:carbohydrate binding"/>
    <property type="evidence" value="ECO:0007669"/>
    <property type="project" value="TreeGrafter"/>
</dbReference>
<comment type="subcellular location">
    <subcellularLocation>
        <location evidence="1">Cell envelope</location>
    </subcellularLocation>
</comment>
<dbReference type="InterPro" id="IPR028082">
    <property type="entry name" value="Peripla_BP_I"/>
</dbReference>
<reference evidence="5 6" key="1">
    <citation type="submission" date="2017-02" db="EMBL/GenBank/DDBJ databases">
        <title>Natronthermophilus aegyptiacus gen. nov.,sp. nov., an aerobic, extremely halophilic alkalithermophilic archaeon isolated from the athalassohaline Wadi An Natrun, Egypt.</title>
        <authorList>
            <person name="Zhao B."/>
        </authorList>
    </citation>
    <scope>NUCLEOTIDE SEQUENCE [LARGE SCALE GENOMIC DNA]</scope>
    <source>
        <strain evidence="5 6">CGMCC 1.3597</strain>
    </source>
</reference>
<evidence type="ECO:0000256" key="1">
    <source>
        <dbReference type="ARBA" id="ARBA00004196"/>
    </source>
</evidence>
<dbReference type="Pfam" id="PF13407">
    <property type="entry name" value="Peripla_BP_4"/>
    <property type="match status" value="1"/>
</dbReference>
<dbReference type="PANTHER" id="PTHR30036:SF7">
    <property type="entry name" value="ABC TRANSPORTER PERIPLASMIC-BINDING PROTEIN YPHF"/>
    <property type="match status" value="1"/>
</dbReference>
<dbReference type="Proteomes" id="UP000196084">
    <property type="component" value="Unassembled WGS sequence"/>
</dbReference>
<evidence type="ECO:0000313" key="6">
    <source>
        <dbReference type="Proteomes" id="UP000196084"/>
    </source>
</evidence>
<evidence type="ECO:0000313" key="5">
    <source>
        <dbReference type="EMBL" id="OVE83012.1"/>
    </source>
</evidence>
<comment type="similarity">
    <text evidence="2">Belongs to the bacterial solute-binding protein 2 family.</text>
</comment>